<feature type="region of interest" description="Disordered" evidence="7">
    <location>
        <begin position="85"/>
        <end position="112"/>
    </location>
</feature>
<protein>
    <submittedName>
        <fullName evidence="9">Type IV secretion system protein virB10</fullName>
    </submittedName>
</protein>
<dbReference type="EMBL" id="UFUW01000001">
    <property type="protein sequence ID" value="SUX24865.1"/>
    <property type="molecule type" value="Genomic_DNA"/>
</dbReference>
<dbReference type="InterPro" id="IPR042217">
    <property type="entry name" value="T4SS_VirB10/TrbI"/>
</dbReference>
<evidence type="ECO:0000256" key="8">
    <source>
        <dbReference type="SAM" id="Phobius"/>
    </source>
</evidence>
<dbReference type="InterPro" id="IPR005498">
    <property type="entry name" value="T4SS_VirB10/TraB/TrbI"/>
</dbReference>
<dbReference type="NCBIfam" id="NF038091">
    <property type="entry name" value="T4SS_VirB10"/>
    <property type="match status" value="1"/>
</dbReference>
<dbReference type="OrthoDB" id="9766860at2"/>
<organism evidence="9 10">
    <name type="scientific">Cardiobacterium valvarum</name>
    <dbReference type="NCBI Taxonomy" id="194702"/>
    <lineage>
        <taxon>Bacteria</taxon>
        <taxon>Pseudomonadati</taxon>
        <taxon>Pseudomonadota</taxon>
        <taxon>Gammaproteobacteria</taxon>
        <taxon>Cardiobacteriales</taxon>
        <taxon>Cardiobacteriaceae</taxon>
        <taxon>Cardiobacterium</taxon>
    </lineage>
</organism>
<keyword evidence="3" id="KW-1003">Cell membrane</keyword>
<dbReference type="Pfam" id="PF03743">
    <property type="entry name" value="TrbI"/>
    <property type="match status" value="1"/>
</dbReference>
<comment type="similarity">
    <text evidence="2">Belongs to the TrbI/VirB10 family.</text>
</comment>
<evidence type="ECO:0000256" key="4">
    <source>
        <dbReference type="ARBA" id="ARBA00022692"/>
    </source>
</evidence>
<keyword evidence="5 8" id="KW-1133">Transmembrane helix</keyword>
<accession>A0A381ECZ5</accession>
<keyword evidence="4 8" id="KW-0812">Transmembrane</keyword>
<evidence type="ECO:0000256" key="2">
    <source>
        <dbReference type="ARBA" id="ARBA00010265"/>
    </source>
</evidence>
<evidence type="ECO:0000313" key="10">
    <source>
        <dbReference type="Proteomes" id="UP000254572"/>
    </source>
</evidence>
<dbReference type="CDD" id="cd16429">
    <property type="entry name" value="VirB10"/>
    <property type="match status" value="1"/>
</dbReference>
<evidence type="ECO:0000256" key="1">
    <source>
        <dbReference type="ARBA" id="ARBA00004162"/>
    </source>
</evidence>
<evidence type="ECO:0000256" key="5">
    <source>
        <dbReference type="ARBA" id="ARBA00022989"/>
    </source>
</evidence>
<dbReference type="RefSeq" id="WP_115612264.1">
    <property type="nucleotide sequence ID" value="NZ_JBHLZC010000001.1"/>
</dbReference>
<proteinExistence type="inferred from homology"/>
<feature type="region of interest" description="Disordered" evidence="7">
    <location>
        <begin position="1"/>
        <end position="24"/>
    </location>
</feature>
<feature type="compositionally biased region" description="Gly residues" evidence="7">
    <location>
        <begin position="1"/>
        <end position="16"/>
    </location>
</feature>
<evidence type="ECO:0000256" key="3">
    <source>
        <dbReference type="ARBA" id="ARBA00022475"/>
    </source>
</evidence>
<dbReference type="Proteomes" id="UP000254572">
    <property type="component" value="Unassembled WGS sequence"/>
</dbReference>
<dbReference type="GO" id="GO:0005886">
    <property type="term" value="C:plasma membrane"/>
    <property type="evidence" value="ECO:0007669"/>
    <property type="project" value="UniProtKB-SubCell"/>
</dbReference>
<sequence>MSTVGRVGGNGAGNGSGSDDDNGLNGGGIRISPLKIMLLVLAGLVIVAAVIVGLFLYIKGSLGFGSREKDKTAKTLVAAPDNIGKLDLPILPEPEEAPEAPPPLPEAQPATEPPAIAQAAPNAQPENTGPTLNERRLASGVGSYQQRQKPEEPPPPTRQAKLLRDVDYTLIKGTKIPCVLETNIISEQEGFASCIISQDVYSSNARVLLIEKGTKVTGAYNTGLKNGDRRLGVVWDRLITPYDVVIQLDSPSTGRLGASGISGKVDNRWGTRIGSAILVSLIDDALRIAGDRSKSANVIVGSQTADTGKDMAAKILEKQINLPPIVYIREGEKINIYVADDVDLSSIYNIR</sequence>
<feature type="transmembrane region" description="Helical" evidence="8">
    <location>
        <begin position="36"/>
        <end position="58"/>
    </location>
</feature>
<dbReference type="Gene3D" id="2.40.128.260">
    <property type="entry name" value="Type IV secretion system, VirB10/TraB/TrbI"/>
    <property type="match status" value="2"/>
</dbReference>
<keyword evidence="6 8" id="KW-0472">Membrane</keyword>
<comment type="subcellular location">
    <subcellularLocation>
        <location evidence="1">Cell membrane</location>
        <topology evidence="1">Single-pass membrane protein</topology>
    </subcellularLocation>
</comment>
<gene>
    <name evidence="9" type="ORF">NCTC13294_02122</name>
</gene>
<dbReference type="AlphaFoldDB" id="A0A381ECZ5"/>
<keyword evidence="10" id="KW-1185">Reference proteome</keyword>
<name>A0A381ECZ5_9GAMM</name>
<evidence type="ECO:0000256" key="6">
    <source>
        <dbReference type="ARBA" id="ARBA00023136"/>
    </source>
</evidence>
<evidence type="ECO:0000256" key="7">
    <source>
        <dbReference type="SAM" id="MobiDB-lite"/>
    </source>
</evidence>
<feature type="region of interest" description="Disordered" evidence="7">
    <location>
        <begin position="139"/>
        <end position="159"/>
    </location>
</feature>
<evidence type="ECO:0000313" key="9">
    <source>
        <dbReference type="EMBL" id="SUX24865.1"/>
    </source>
</evidence>
<reference evidence="9 10" key="1">
    <citation type="submission" date="2018-06" db="EMBL/GenBank/DDBJ databases">
        <authorList>
            <consortium name="Pathogen Informatics"/>
            <person name="Doyle S."/>
        </authorList>
    </citation>
    <scope>NUCLEOTIDE SEQUENCE [LARGE SCALE GENOMIC DNA]</scope>
    <source>
        <strain evidence="9 10">NCTC13294</strain>
    </source>
</reference>
<dbReference type="InterPro" id="IPR047695">
    <property type="entry name" value="T4SS_VirB10/PtlG"/>
</dbReference>